<accession>A0A9P7G4P1</accession>
<feature type="non-terminal residue" evidence="1">
    <location>
        <position position="106"/>
    </location>
</feature>
<dbReference type="EMBL" id="JABCKV010000547">
    <property type="protein sequence ID" value="KAG5640717.1"/>
    <property type="molecule type" value="Genomic_DNA"/>
</dbReference>
<evidence type="ECO:0000313" key="1">
    <source>
        <dbReference type="EMBL" id="KAG5640717.1"/>
    </source>
</evidence>
<reference evidence="1" key="2">
    <citation type="submission" date="2021-10" db="EMBL/GenBank/DDBJ databases">
        <title>Phylogenomics reveals ancestral predisposition of the termite-cultivated fungus Termitomyces towards a domesticated lifestyle.</title>
        <authorList>
            <person name="Auxier B."/>
            <person name="Grum-Grzhimaylo A."/>
            <person name="Cardenas M.E."/>
            <person name="Lodge J.D."/>
            <person name="Laessoe T."/>
            <person name="Pedersen O."/>
            <person name="Smith M.E."/>
            <person name="Kuyper T.W."/>
            <person name="Franco-Molano E.A."/>
            <person name="Baroni T.J."/>
            <person name="Aanen D.K."/>
        </authorList>
    </citation>
    <scope>NUCLEOTIDE SEQUENCE</scope>
    <source>
        <strain evidence="1">AP01</strain>
        <tissue evidence="1">Mycelium</tissue>
    </source>
</reference>
<sequence length="106" mass="11853">MRTPTSHKSRPHTTVSDANIVFLIKHGFHHILKREIGDSIYSAPDIHSRIFSDEVIQVGIPNESFRSLVNAVHFDQLPPVNGSDSRWAQWASRLNDIASVVQGIAN</sequence>
<dbReference type="Proteomes" id="UP000775547">
    <property type="component" value="Unassembled WGS sequence"/>
</dbReference>
<reference evidence="1" key="1">
    <citation type="submission" date="2020-07" db="EMBL/GenBank/DDBJ databases">
        <authorList>
            <person name="Nieuwenhuis M."/>
            <person name="Van De Peppel L.J.J."/>
        </authorList>
    </citation>
    <scope>NUCLEOTIDE SEQUENCE</scope>
    <source>
        <strain evidence="1">AP01</strain>
        <tissue evidence="1">Mycelium</tissue>
    </source>
</reference>
<keyword evidence="2" id="KW-1185">Reference proteome</keyword>
<gene>
    <name evidence="1" type="ORF">DXG03_007431</name>
</gene>
<dbReference type="AlphaFoldDB" id="A0A9P7G4P1"/>
<comment type="caution">
    <text evidence="1">The sequence shown here is derived from an EMBL/GenBank/DDBJ whole genome shotgun (WGS) entry which is preliminary data.</text>
</comment>
<proteinExistence type="predicted"/>
<evidence type="ECO:0000313" key="2">
    <source>
        <dbReference type="Proteomes" id="UP000775547"/>
    </source>
</evidence>
<protein>
    <submittedName>
        <fullName evidence="1">Uncharacterized protein</fullName>
    </submittedName>
</protein>
<name>A0A9P7G4P1_9AGAR</name>
<organism evidence="1 2">
    <name type="scientific">Asterophora parasitica</name>
    <dbReference type="NCBI Taxonomy" id="117018"/>
    <lineage>
        <taxon>Eukaryota</taxon>
        <taxon>Fungi</taxon>
        <taxon>Dikarya</taxon>
        <taxon>Basidiomycota</taxon>
        <taxon>Agaricomycotina</taxon>
        <taxon>Agaricomycetes</taxon>
        <taxon>Agaricomycetidae</taxon>
        <taxon>Agaricales</taxon>
        <taxon>Tricholomatineae</taxon>
        <taxon>Lyophyllaceae</taxon>
        <taxon>Asterophora</taxon>
    </lineage>
</organism>